<dbReference type="HOGENOM" id="CLU_3243659_0_0_6"/>
<keyword evidence="1" id="KW-0812">Transmembrane</keyword>
<dbReference type="EMBL" id="ADGK01000363">
    <property type="protein sequence ID" value="EFE20967.1"/>
    <property type="molecule type" value="Genomic_DNA"/>
</dbReference>
<sequence>RVHNNSIFGYGAITLYCRTFQTVLLMLLLIKTLGCSPFARRY</sequence>
<keyword evidence="1" id="KW-0472">Membrane</keyword>
<accession>D4FB91</accession>
<protein>
    <submittedName>
        <fullName evidence="2">Uncharacterized protein</fullName>
    </submittedName>
</protein>
<keyword evidence="1" id="KW-1133">Transmembrane helix</keyword>
<evidence type="ECO:0000313" key="3">
    <source>
        <dbReference type="Proteomes" id="UP000003692"/>
    </source>
</evidence>
<reference evidence="2 3" key="1">
    <citation type="submission" date="2010-02" db="EMBL/GenBank/DDBJ databases">
        <authorList>
            <person name="Weinstock G."/>
            <person name="Sodergren E."/>
            <person name="Clifton S."/>
            <person name="Fulton L."/>
            <person name="Fulton B."/>
            <person name="Courtney L."/>
            <person name="Fronick C."/>
            <person name="Harrison M."/>
            <person name="Strong C."/>
            <person name="Farmer C."/>
            <person name="Delahaunty K."/>
            <person name="Markovic C."/>
            <person name="Hall O."/>
            <person name="Minx P."/>
            <person name="Tomlinson C."/>
            <person name="Mitreva M."/>
            <person name="Nelson J."/>
            <person name="Hou S."/>
            <person name="Wollam A."/>
            <person name="Pepin K.H."/>
            <person name="Johnson M."/>
            <person name="Bhonagiri V."/>
            <person name="Zhang X."/>
            <person name="Suruliraj S."/>
            <person name="Warren W."/>
            <person name="Chinwalla A."/>
            <person name="Mardis E.R."/>
            <person name="Wilson R.K."/>
        </authorList>
    </citation>
    <scope>NUCLEOTIDE SEQUENCE [LARGE SCALE GENOMIC DNA]</scope>
    <source>
        <strain evidence="2 3">ATCC 23685</strain>
    </source>
</reference>
<evidence type="ECO:0000256" key="1">
    <source>
        <dbReference type="SAM" id="Phobius"/>
    </source>
</evidence>
<comment type="caution">
    <text evidence="2">The sequence shown here is derived from an EMBL/GenBank/DDBJ whole genome shotgun (WGS) entry which is preliminary data.</text>
</comment>
<dbReference type="Proteomes" id="UP000003692">
    <property type="component" value="Unassembled WGS sequence"/>
</dbReference>
<evidence type="ECO:0000313" key="2">
    <source>
        <dbReference type="EMBL" id="EFE20967.1"/>
    </source>
</evidence>
<name>D4FB91_EDWTA</name>
<dbReference type="AlphaFoldDB" id="D4FB91"/>
<proteinExistence type="predicted"/>
<feature type="transmembrane region" description="Helical" evidence="1">
    <location>
        <begin position="6"/>
        <end position="30"/>
    </location>
</feature>
<organism evidence="2 3">
    <name type="scientific">Edwardsiella tarda ATCC 23685</name>
    <dbReference type="NCBI Taxonomy" id="500638"/>
    <lineage>
        <taxon>Bacteria</taxon>
        <taxon>Pseudomonadati</taxon>
        <taxon>Pseudomonadota</taxon>
        <taxon>Gammaproteobacteria</taxon>
        <taxon>Enterobacterales</taxon>
        <taxon>Hafniaceae</taxon>
        <taxon>Edwardsiella</taxon>
    </lineage>
</organism>
<gene>
    <name evidence="2" type="ORF">EDWATA_04062</name>
</gene>
<feature type="non-terminal residue" evidence="2">
    <location>
        <position position="1"/>
    </location>
</feature>